<sequence length="296" mass="33693">MEAMERYFKCLFVDFIDGGKYSGEVSEDTVERTQCALGHNRHIESAFGFVDRLHTHSPNMIVPRRLAKLMISKNHTTRWLLSKPVEEQRAIMKIARSSLAEIRSEHVESRKKLAEEILVRAHEREKERVLKKGNVAVKRVKAIEAVASAGIVTDSVGISSLLHSLSAPARLKALCAQIRFRERALRQEAPEERIFVLTNKGSPLSENELRRRLELLIEDDLKGLVVTRSLPSTLIGCWIRRWIDDRSEDGKVVSAETKGPFSTISIKFPSSLLSFPLVRFEEELENGYFELLDESL</sequence>
<evidence type="ECO:0000313" key="3">
    <source>
        <dbReference type="Proteomes" id="UP000005239"/>
    </source>
</evidence>
<dbReference type="EnsemblMetazoa" id="PPA40404.1">
    <property type="protein sequence ID" value="PPA40404.1"/>
    <property type="gene ID" value="WBGene00278773"/>
</dbReference>
<evidence type="ECO:0000256" key="1">
    <source>
        <dbReference type="ARBA" id="ARBA00022722"/>
    </source>
</evidence>
<dbReference type="InterPro" id="IPR022894">
    <property type="entry name" value="Oligoribonuclease"/>
</dbReference>
<dbReference type="PANTHER" id="PTHR11046">
    <property type="entry name" value="OLIGORIBONUCLEASE, MITOCHONDRIAL"/>
    <property type="match status" value="1"/>
</dbReference>
<keyword evidence="1" id="KW-0540">Nuclease</keyword>
<name>A0A2A6C3S6_PRIPA</name>
<dbReference type="AlphaFoldDB" id="A0A2A6C3S6"/>
<accession>A0A8R1YXI4</accession>
<accession>A0A2A6C3S6</accession>
<organism evidence="2 3">
    <name type="scientific">Pristionchus pacificus</name>
    <name type="common">Parasitic nematode worm</name>
    <dbReference type="NCBI Taxonomy" id="54126"/>
    <lineage>
        <taxon>Eukaryota</taxon>
        <taxon>Metazoa</taxon>
        <taxon>Ecdysozoa</taxon>
        <taxon>Nematoda</taxon>
        <taxon>Chromadorea</taxon>
        <taxon>Rhabditida</taxon>
        <taxon>Rhabditina</taxon>
        <taxon>Diplogasteromorpha</taxon>
        <taxon>Diplogasteroidea</taxon>
        <taxon>Neodiplogasteridae</taxon>
        <taxon>Pristionchus</taxon>
    </lineage>
</organism>
<protein>
    <submittedName>
        <fullName evidence="2">Uncharacterized protein</fullName>
    </submittedName>
</protein>
<dbReference type="OrthoDB" id="6116421at2759"/>
<dbReference type="Proteomes" id="UP000005239">
    <property type="component" value="Unassembled WGS sequence"/>
</dbReference>
<dbReference type="PANTHER" id="PTHR11046:SF25">
    <property type="match status" value="1"/>
</dbReference>
<keyword evidence="3" id="KW-1185">Reference proteome</keyword>
<evidence type="ECO:0000313" key="2">
    <source>
        <dbReference type="EnsemblMetazoa" id="PPA40404.1"/>
    </source>
</evidence>
<keyword evidence="1" id="KW-0378">Hydrolase</keyword>
<reference evidence="3" key="1">
    <citation type="journal article" date="2008" name="Nat. Genet.">
        <title>The Pristionchus pacificus genome provides a unique perspective on nematode lifestyle and parasitism.</title>
        <authorList>
            <person name="Dieterich C."/>
            <person name="Clifton S.W."/>
            <person name="Schuster L.N."/>
            <person name="Chinwalla A."/>
            <person name="Delehaunty K."/>
            <person name="Dinkelacker I."/>
            <person name="Fulton L."/>
            <person name="Fulton R."/>
            <person name="Godfrey J."/>
            <person name="Minx P."/>
            <person name="Mitreva M."/>
            <person name="Roeseler W."/>
            <person name="Tian H."/>
            <person name="Witte H."/>
            <person name="Yang S.P."/>
            <person name="Wilson R.K."/>
            <person name="Sommer R.J."/>
        </authorList>
    </citation>
    <scope>NUCLEOTIDE SEQUENCE [LARGE SCALE GENOMIC DNA]</scope>
    <source>
        <strain evidence="3">PS312</strain>
    </source>
</reference>
<reference evidence="2" key="2">
    <citation type="submission" date="2022-06" db="UniProtKB">
        <authorList>
            <consortium name="EnsemblMetazoa"/>
        </authorList>
    </citation>
    <scope>IDENTIFICATION</scope>
    <source>
        <strain evidence="2">PS312</strain>
    </source>
</reference>
<dbReference type="GO" id="GO:0000175">
    <property type="term" value="F:3'-5'-RNA exonuclease activity"/>
    <property type="evidence" value="ECO:0007669"/>
    <property type="project" value="InterPro"/>
</dbReference>
<proteinExistence type="predicted"/>
<gene>
    <name evidence="2" type="primary">WBGene00278773</name>
</gene>